<evidence type="ECO:0000313" key="3">
    <source>
        <dbReference type="EMBL" id="KAI7839737.1"/>
    </source>
</evidence>
<proteinExistence type="predicted"/>
<evidence type="ECO:0000256" key="2">
    <source>
        <dbReference type="SAM" id="SignalP"/>
    </source>
</evidence>
<evidence type="ECO:0008006" key="5">
    <source>
        <dbReference type="Google" id="ProtNLM"/>
    </source>
</evidence>
<feature type="signal peptide" evidence="2">
    <location>
        <begin position="1"/>
        <end position="24"/>
    </location>
</feature>
<feature type="transmembrane region" description="Helical" evidence="1">
    <location>
        <begin position="258"/>
        <end position="281"/>
    </location>
</feature>
<keyword evidence="1" id="KW-1133">Transmembrane helix</keyword>
<dbReference type="AlphaFoldDB" id="A0AAD5H554"/>
<keyword evidence="4" id="KW-1185">Reference proteome</keyword>
<keyword evidence="2" id="KW-0732">Signal</keyword>
<comment type="caution">
    <text evidence="3">The sequence shown here is derived from an EMBL/GenBank/DDBJ whole genome shotgun (WGS) entry which is preliminary data.</text>
</comment>
<organism evidence="3 4">
    <name type="scientific">Chlorella ohadii</name>
    <dbReference type="NCBI Taxonomy" id="2649997"/>
    <lineage>
        <taxon>Eukaryota</taxon>
        <taxon>Viridiplantae</taxon>
        <taxon>Chlorophyta</taxon>
        <taxon>core chlorophytes</taxon>
        <taxon>Trebouxiophyceae</taxon>
        <taxon>Chlorellales</taxon>
        <taxon>Chlorellaceae</taxon>
        <taxon>Chlorella clade</taxon>
        <taxon>Chlorella</taxon>
    </lineage>
</organism>
<evidence type="ECO:0000313" key="4">
    <source>
        <dbReference type="Proteomes" id="UP001205105"/>
    </source>
</evidence>
<sequence>MTVAAYSLTASRLILLTIIVCIVRDPKQHTELHAVLRCYLAAVIAELLWRRSCRRSPHGGSFARWRHLALPAFALCDVLMSRYGVVRAGLDISAAVPGGGLRDSIHHIVLLVLSSRFTSNLFLWALCHRAIYMVPAQLAVVYHHWRANADNCAATVLAAPSAVARTHTVARALAGLQLGGLPNELLHRSLTPAEECHTVLAWQQLMFGLALPLLAQLSIESRLWVQHQAERRQRRLPPERSRLAWLYHAVHSMADLDILHAVVLGLLLSAVLHLLAIAVSVER</sequence>
<reference evidence="3" key="1">
    <citation type="submission" date="2020-11" db="EMBL/GenBank/DDBJ databases">
        <title>Chlorella ohadii genome sequencing and assembly.</title>
        <authorList>
            <person name="Murik O."/>
            <person name="Treves H."/>
            <person name="Kedem I."/>
            <person name="Shotland Y."/>
            <person name="Kaplan A."/>
        </authorList>
    </citation>
    <scope>NUCLEOTIDE SEQUENCE</scope>
    <source>
        <strain evidence="3">1</strain>
    </source>
</reference>
<protein>
    <recommendedName>
        <fullName evidence="5">Gustatory receptor</fullName>
    </recommendedName>
</protein>
<gene>
    <name evidence="3" type="ORF">COHA_006541</name>
</gene>
<name>A0AAD5H554_9CHLO</name>
<keyword evidence="1" id="KW-0812">Transmembrane</keyword>
<dbReference type="EMBL" id="JADXDR010000095">
    <property type="protein sequence ID" value="KAI7839737.1"/>
    <property type="molecule type" value="Genomic_DNA"/>
</dbReference>
<evidence type="ECO:0000256" key="1">
    <source>
        <dbReference type="SAM" id="Phobius"/>
    </source>
</evidence>
<keyword evidence="1" id="KW-0472">Membrane</keyword>
<feature type="chain" id="PRO_5041996610" description="Gustatory receptor" evidence="2">
    <location>
        <begin position="25"/>
        <end position="283"/>
    </location>
</feature>
<accession>A0AAD5H554</accession>
<dbReference type="Proteomes" id="UP001205105">
    <property type="component" value="Unassembled WGS sequence"/>
</dbReference>